<feature type="transmembrane region" description="Helical" evidence="12">
    <location>
        <begin position="91"/>
        <end position="115"/>
    </location>
</feature>
<comment type="subcellular location">
    <subcellularLocation>
        <location evidence="1">Cell membrane</location>
        <topology evidence="1">Multi-pass membrane protein</topology>
    </subcellularLocation>
</comment>
<evidence type="ECO:0000256" key="6">
    <source>
        <dbReference type="ARBA" id="ARBA00022692"/>
    </source>
</evidence>
<keyword evidence="5 12" id="KW-1003">Cell membrane</keyword>
<dbReference type="AlphaFoldDB" id="A0A4Y7RQ59"/>
<name>A0A4Y7RQ59_9FIRM</name>
<dbReference type="PANTHER" id="PTHR30531">
    <property type="entry name" value="FLAGELLAR BIOSYNTHETIC PROTEIN FLHB"/>
    <property type="match status" value="1"/>
</dbReference>
<evidence type="ECO:0000256" key="7">
    <source>
        <dbReference type="ARBA" id="ARBA00022795"/>
    </source>
</evidence>
<dbReference type="PANTHER" id="PTHR30531:SF12">
    <property type="entry name" value="FLAGELLAR BIOSYNTHETIC PROTEIN FLHB"/>
    <property type="match status" value="1"/>
</dbReference>
<feature type="transmembrane region" description="Helical" evidence="12">
    <location>
        <begin position="145"/>
        <end position="163"/>
    </location>
</feature>
<sequence>MAGPGQEKTEQATPRRIQEARRKGQVAKSADLTGALMLFAMIALLSVTKDQFFLDLQRYLTGYFSEIAHEQVLGSSPVPILQSAALFTLKLLAPFFVVALLVVLASNFVQVGFLFSTEALKPRMELLNPMSGLQRMFSRRSLVELVKSVLKFTIIGWITYYLIKANIGDLLLVFNLTPEGIYGSVLGFIIKVAWWGALAYLVLAFLDYMYQRYDYNKSMMMSKQEVKEEYRQTEGDPLVKAKQREMRRSISLNQIITEVPQATVVITNPTRLAVALKYRQGEMSAPVVVAKGAGWLAAQIREIAGKNNVPVVEDKEVARFLYQSVEPGQEIPLEIYRAVAQILAMVYRLKDRENYRAV</sequence>
<accession>A0A4Y7RQ59</accession>
<keyword evidence="9 12" id="KW-1133">Transmembrane helix</keyword>
<keyword evidence="10 12" id="KW-0472">Membrane</keyword>
<feature type="transmembrane region" description="Helical" evidence="12">
    <location>
        <begin position="30"/>
        <end position="48"/>
    </location>
</feature>
<protein>
    <recommendedName>
        <fullName evidence="3 12">Flagellar biosynthetic protein FlhB</fullName>
    </recommendedName>
</protein>
<feature type="transmembrane region" description="Helical" evidence="12">
    <location>
        <begin position="183"/>
        <end position="210"/>
    </location>
</feature>
<dbReference type="SUPFAM" id="SSF160544">
    <property type="entry name" value="EscU C-terminal domain-like"/>
    <property type="match status" value="1"/>
</dbReference>
<reference evidence="14 15" key="1">
    <citation type="journal article" date="2018" name="Environ. Microbiol.">
        <title>Novel energy conservation strategies and behaviour of Pelotomaculum schinkii driving syntrophic propionate catabolism.</title>
        <authorList>
            <person name="Hidalgo-Ahumada C.A.P."/>
            <person name="Nobu M.K."/>
            <person name="Narihiro T."/>
            <person name="Tamaki H."/>
            <person name="Liu W.T."/>
            <person name="Kamagata Y."/>
            <person name="Stams A.J.M."/>
            <person name="Imachi H."/>
            <person name="Sousa D.Z."/>
        </authorList>
    </citation>
    <scope>NUCLEOTIDE SEQUENCE [LARGE SCALE GENOMIC DNA]</scope>
    <source>
        <strain evidence="14 15">MGP</strain>
    </source>
</reference>
<dbReference type="EMBL" id="QFFZ01000017">
    <property type="protein sequence ID" value="TEB11144.1"/>
    <property type="molecule type" value="Genomic_DNA"/>
</dbReference>
<keyword evidence="6 12" id="KW-0812">Transmembrane</keyword>
<feature type="region of interest" description="Disordered" evidence="13">
    <location>
        <begin position="1"/>
        <end position="20"/>
    </location>
</feature>
<keyword evidence="14" id="KW-0966">Cell projection</keyword>
<dbReference type="Pfam" id="PF01312">
    <property type="entry name" value="Bac_export_2"/>
    <property type="match status" value="1"/>
</dbReference>
<evidence type="ECO:0000256" key="3">
    <source>
        <dbReference type="ARBA" id="ARBA00021622"/>
    </source>
</evidence>
<gene>
    <name evidence="14" type="primary">flhB_2</name>
    <name evidence="12" type="synonym">flhB</name>
    <name evidence="14" type="ORF">Pmgp_01840</name>
</gene>
<keyword evidence="11 12" id="KW-1006">Bacterial flagellum protein export</keyword>
<dbReference type="Proteomes" id="UP000297597">
    <property type="component" value="Unassembled WGS sequence"/>
</dbReference>
<evidence type="ECO:0000256" key="8">
    <source>
        <dbReference type="ARBA" id="ARBA00022927"/>
    </source>
</evidence>
<organism evidence="14 15">
    <name type="scientific">Pelotomaculum propionicicum</name>
    <dbReference type="NCBI Taxonomy" id="258475"/>
    <lineage>
        <taxon>Bacteria</taxon>
        <taxon>Bacillati</taxon>
        <taxon>Bacillota</taxon>
        <taxon>Clostridia</taxon>
        <taxon>Eubacteriales</taxon>
        <taxon>Desulfotomaculaceae</taxon>
        <taxon>Pelotomaculum</taxon>
    </lineage>
</organism>
<comment type="caution">
    <text evidence="14">The sequence shown here is derived from an EMBL/GenBank/DDBJ whole genome shotgun (WGS) entry which is preliminary data.</text>
</comment>
<evidence type="ECO:0000256" key="10">
    <source>
        <dbReference type="ARBA" id="ARBA00023136"/>
    </source>
</evidence>
<dbReference type="Gene3D" id="6.10.250.2080">
    <property type="match status" value="1"/>
</dbReference>
<keyword evidence="14" id="KW-0969">Cilium</keyword>
<evidence type="ECO:0000256" key="13">
    <source>
        <dbReference type="SAM" id="MobiDB-lite"/>
    </source>
</evidence>
<dbReference type="OrthoDB" id="9807950at2"/>
<keyword evidence="14" id="KW-0282">Flagellum</keyword>
<evidence type="ECO:0000256" key="1">
    <source>
        <dbReference type="ARBA" id="ARBA00004651"/>
    </source>
</evidence>
<dbReference type="Gene3D" id="3.40.1690.10">
    <property type="entry name" value="secretion proteins EscU"/>
    <property type="match status" value="1"/>
</dbReference>
<proteinExistence type="inferred from homology"/>
<evidence type="ECO:0000256" key="12">
    <source>
        <dbReference type="RuleBase" id="RU364091"/>
    </source>
</evidence>
<dbReference type="PRINTS" id="PR00950">
    <property type="entry name" value="TYPE3IMSPROT"/>
</dbReference>
<evidence type="ECO:0000256" key="4">
    <source>
        <dbReference type="ARBA" id="ARBA00022448"/>
    </source>
</evidence>
<comment type="similarity">
    <text evidence="2 12">Belongs to the type III secretion exporter family.</text>
</comment>
<comment type="function">
    <text evidence="12">Required for formation of the rod structure in the basal body of the flagellar apparatus. Together with FliI and FliH, may constitute the export apparatus of flagellin.</text>
</comment>
<evidence type="ECO:0000313" key="14">
    <source>
        <dbReference type="EMBL" id="TEB11144.1"/>
    </source>
</evidence>
<dbReference type="GO" id="GO:0044780">
    <property type="term" value="P:bacterial-type flagellum assembly"/>
    <property type="evidence" value="ECO:0007669"/>
    <property type="project" value="InterPro"/>
</dbReference>
<keyword evidence="8 12" id="KW-0653">Protein transport</keyword>
<dbReference type="RefSeq" id="WP_134213691.1">
    <property type="nucleotide sequence ID" value="NZ_QFFZ01000017.1"/>
</dbReference>
<evidence type="ECO:0000256" key="9">
    <source>
        <dbReference type="ARBA" id="ARBA00022989"/>
    </source>
</evidence>
<dbReference type="NCBIfam" id="TIGR00328">
    <property type="entry name" value="flhB"/>
    <property type="match status" value="1"/>
</dbReference>
<evidence type="ECO:0000313" key="15">
    <source>
        <dbReference type="Proteomes" id="UP000297597"/>
    </source>
</evidence>
<keyword evidence="4 12" id="KW-0813">Transport</keyword>
<evidence type="ECO:0000256" key="5">
    <source>
        <dbReference type="ARBA" id="ARBA00022475"/>
    </source>
</evidence>
<dbReference type="InterPro" id="IPR006135">
    <property type="entry name" value="T3SS_substrate_exporter"/>
</dbReference>
<dbReference type="GO" id="GO:0005886">
    <property type="term" value="C:plasma membrane"/>
    <property type="evidence" value="ECO:0007669"/>
    <property type="project" value="UniProtKB-SubCell"/>
</dbReference>
<keyword evidence="15" id="KW-1185">Reference proteome</keyword>
<evidence type="ECO:0000256" key="2">
    <source>
        <dbReference type="ARBA" id="ARBA00010690"/>
    </source>
</evidence>
<keyword evidence="7 12" id="KW-1005">Bacterial flagellum biogenesis</keyword>
<dbReference type="GO" id="GO:0009306">
    <property type="term" value="P:protein secretion"/>
    <property type="evidence" value="ECO:0007669"/>
    <property type="project" value="InterPro"/>
</dbReference>
<dbReference type="InterPro" id="IPR029025">
    <property type="entry name" value="T3SS_substrate_exporter_C"/>
</dbReference>
<dbReference type="InterPro" id="IPR006136">
    <property type="entry name" value="FlhB"/>
</dbReference>
<evidence type="ECO:0000256" key="11">
    <source>
        <dbReference type="ARBA" id="ARBA00023225"/>
    </source>
</evidence>